<accession>A0A382YVX4</accession>
<gene>
    <name evidence="1" type="ORF">METZ01_LOCUS440125</name>
</gene>
<reference evidence="1" key="1">
    <citation type="submission" date="2018-05" db="EMBL/GenBank/DDBJ databases">
        <authorList>
            <person name="Lanie J.A."/>
            <person name="Ng W.-L."/>
            <person name="Kazmierczak K.M."/>
            <person name="Andrzejewski T.M."/>
            <person name="Davidsen T.M."/>
            <person name="Wayne K.J."/>
            <person name="Tettelin H."/>
            <person name="Glass J.I."/>
            <person name="Rusch D."/>
            <person name="Podicherti R."/>
            <person name="Tsui H.-C.T."/>
            <person name="Winkler M.E."/>
        </authorList>
    </citation>
    <scope>NUCLEOTIDE SEQUENCE</scope>
</reference>
<dbReference type="AlphaFoldDB" id="A0A382YVX4"/>
<evidence type="ECO:0000313" key="1">
    <source>
        <dbReference type="EMBL" id="SVD87271.1"/>
    </source>
</evidence>
<feature type="non-terminal residue" evidence="1">
    <location>
        <position position="48"/>
    </location>
</feature>
<organism evidence="1">
    <name type="scientific">marine metagenome</name>
    <dbReference type="NCBI Taxonomy" id="408172"/>
    <lineage>
        <taxon>unclassified sequences</taxon>
        <taxon>metagenomes</taxon>
        <taxon>ecological metagenomes</taxon>
    </lineage>
</organism>
<protein>
    <submittedName>
        <fullName evidence="1">Uncharacterized protein</fullName>
    </submittedName>
</protein>
<sequence>MHFDNGPILNNSSVSDNKETIEKWHHNFFADAWEVSDSVNLSKHCNNS</sequence>
<dbReference type="EMBL" id="UINC01178876">
    <property type="protein sequence ID" value="SVD87271.1"/>
    <property type="molecule type" value="Genomic_DNA"/>
</dbReference>
<proteinExistence type="predicted"/>
<name>A0A382YVX4_9ZZZZ</name>